<dbReference type="InterPro" id="IPR046633">
    <property type="entry name" value="DUF6745"/>
</dbReference>
<gene>
    <name evidence="2" type="ORF">S01H1_73778</name>
</gene>
<feature type="non-terminal residue" evidence="2">
    <location>
        <position position="1"/>
    </location>
</feature>
<dbReference type="EMBL" id="BARS01049312">
    <property type="protein sequence ID" value="GAG31576.1"/>
    <property type="molecule type" value="Genomic_DNA"/>
</dbReference>
<sequence length="190" mass="21749">YGRCARRLGIELPDATEEVLQSQIQAGLSCGFWWPYERLCLLSERPVEVLTNDEAVVHSERGPAIRYSDGHRVWVLNGVLVPSWLADLPEERIDPLRLLEIRNSSVRREFVRKVGIDRVCYKLKARCVGRQGDYELILLNLRDRRRRPYLKMRNPSLGTWHVEGVSSACTTVAEALAWRNGISIPPAELT</sequence>
<evidence type="ECO:0000313" key="2">
    <source>
        <dbReference type="EMBL" id="GAG31576.1"/>
    </source>
</evidence>
<feature type="domain" description="DUF6745" evidence="1">
    <location>
        <begin position="16"/>
        <end position="141"/>
    </location>
</feature>
<organism evidence="2">
    <name type="scientific">marine sediment metagenome</name>
    <dbReference type="NCBI Taxonomy" id="412755"/>
    <lineage>
        <taxon>unclassified sequences</taxon>
        <taxon>metagenomes</taxon>
        <taxon>ecological metagenomes</taxon>
    </lineage>
</organism>
<dbReference type="Pfam" id="PF20530">
    <property type="entry name" value="DUF6745"/>
    <property type="match status" value="1"/>
</dbReference>
<reference evidence="2" key="1">
    <citation type="journal article" date="2014" name="Front. Microbiol.">
        <title>High frequency of phylogenetically diverse reductive dehalogenase-homologous genes in deep subseafloor sedimentary metagenomes.</title>
        <authorList>
            <person name="Kawai M."/>
            <person name="Futagami T."/>
            <person name="Toyoda A."/>
            <person name="Takaki Y."/>
            <person name="Nishi S."/>
            <person name="Hori S."/>
            <person name="Arai W."/>
            <person name="Tsubouchi T."/>
            <person name="Morono Y."/>
            <person name="Uchiyama I."/>
            <person name="Ito T."/>
            <person name="Fujiyama A."/>
            <person name="Inagaki F."/>
            <person name="Takami H."/>
        </authorList>
    </citation>
    <scope>NUCLEOTIDE SEQUENCE</scope>
    <source>
        <strain evidence="2">Expedition CK06-06</strain>
    </source>
</reference>
<comment type="caution">
    <text evidence="2">The sequence shown here is derived from an EMBL/GenBank/DDBJ whole genome shotgun (WGS) entry which is preliminary data.</text>
</comment>
<proteinExistence type="predicted"/>
<dbReference type="AlphaFoldDB" id="X0Y402"/>
<name>X0Y402_9ZZZZ</name>
<protein>
    <recommendedName>
        <fullName evidence="1">DUF6745 domain-containing protein</fullName>
    </recommendedName>
</protein>
<evidence type="ECO:0000259" key="1">
    <source>
        <dbReference type="Pfam" id="PF20530"/>
    </source>
</evidence>
<accession>X0Y402</accession>